<accession>A0A383BGH5</accession>
<protein>
    <recommendedName>
        <fullName evidence="2">Lipoprotein</fullName>
    </recommendedName>
</protein>
<sequence length="85" mass="9843">MKNSYYLLLITTLILSCNQSDISEQKTKKNPNKVIYASDNPADRLVYENRRYKDPNTGRVPSDMRRKELMFAKTLPISESLSKSN</sequence>
<feature type="non-terminal residue" evidence="1">
    <location>
        <position position="85"/>
    </location>
</feature>
<proteinExistence type="predicted"/>
<dbReference type="EMBL" id="UINC01200413">
    <property type="protein sequence ID" value="SVE19286.1"/>
    <property type="molecule type" value="Genomic_DNA"/>
</dbReference>
<reference evidence="1" key="1">
    <citation type="submission" date="2018-05" db="EMBL/GenBank/DDBJ databases">
        <authorList>
            <person name="Lanie J.A."/>
            <person name="Ng W.-L."/>
            <person name="Kazmierczak K.M."/>
            <person name="Andrzejewski T.M."/>
            <person name="Davidsen T.M."/>
            <person name="Wayne K.J."/>
            <person name="Tettelin H."/>
            <person name="Glass J.I."/>
            <person name="Rusch D."/>
            <person name="Podicherti R."/>
            <person name="Tsui H.-C.T."/>
            <person name="Winkler M.E."/>
        </authorList>
    </citation>
    <scope>NUCLEOTIDE SEQUENCE</scope>
</reference>
<name>A0A383BGH5_9ZZZZ</name>
<gene>
    <name evidence="1" type="ORF">METZ01_LOCUS472140</name>
</gene>
<evidence type="ECO:0008006" key="2">
    <source>
        <dbReference type="Google" id="ProtNLM"/>
    </source>
</evidence>
<dbReference type="AlphaFoldDB" id="A0A383BGH5"/>
<evidence type="ECO:0000313" key="1">
    <source>
        <dbReference type="EMBL" id="SVE19286.1"/>
    </source>
</evidence>
<organism evidence="1">
    <name type="scientific">marine metagenome</name>
    <dbReference type="NCBI Taxonomy" id="408172"/>
    <lineage>
        <taxon>unclassified sequences</taxon>
        <taxon>metagenomes</taxon>
        <taxon>ecological metagenomes</taxon>
    </lineage>
</organism>
<dbReference type="PROSITE" id="PS51257">
    <property type="entry name" value="PROKAR_LIPOPROTEIN"/>
    <property type="match status" value="1"/>
</dbReference>